<protein>
    <submittedName>
        <fullName evidence="1">Uncharacterized protein</fullName>
    </submittedName>
</protein>
<keyword evidence="2" id="KW-1185">Reference proteome</keyword>
<comment type="caution">
    <text evidence="1">The sequence shown here is derived from an EMBL/GenBank/DDBJ whole genome shotgun (WGS) entry which is preliminary data.</text>
</comment>
<proteinExistence type="predicted"/>
<reference evidence="2" key="1">
    <citation type="journal article" date="2019" name="Int. J. Syst. Evol. Microbiol.">
        <title>The Global Catalogue of Microorganisms (GCM) 10K type strain sequencing project: providing services to taxonomists for standard genome sequencing and annotation.</title>
        <authorList>
            <consortium name="The Broad Institute Genomics Platform"/>
            <consortium name="The Broad Institute Genome Sequencing Center for Infectious Disease"/>
            <person name="Wu L."/>
            <person name="Ma J."/>
        </authorList>
    </citation>
    <scope>NUCLEOTIDE SEQUENCE [LARGE SCALE GENOMIC DNA]</scope>
    <source>
        <strain evidence="2">IBRC-M 10490</strain>
    </source>
</reference>
<evidence type="ECO:0000313" key="1">
    <source>
        <dbReference type="EMBL" id="MFC4374098.1"/>
    </source>
</evidence>
<dbReference type="Proteomes" id="UP001595844">
    <property type="component" value="Unassembled WGS sequence"/>
</dbReference>
<gene>
    <name evidence="1" type="ORF">ACFO5K_08260</name>
</gene>
<accession>A0ABV8VDM8</accession>
<organism evidence="1 2">
    <name type="scientific">Nocardia halotolerans</name>
    <dbReference type="NCBI Taxonomy" id="1755878"/>
    <lineage>
        <taxon>Bacteria</taxon>
        <taxon>Bacillati</taxon>
        <taxon>Actinomycetota</taxon>
        <taxon>Actinomycetes</taxon>
        <taxon>Mycobacteriales</taxon>
        <taxon>Nocardiaceae</taxon>
        <taxon>Nocardia</taxon>
    </lineage>
</organism>
<dbReference type="RefSeq" id="WP_378558318.1">
    <property type="nucleotide sequence ID" value="NZ_JBHSDL010000007.1"/>
</dbReference>
<evidence type="ECO:0000313" key="2">
    <source>
        <dbReference type="Proteomes" id="UP001595844"/>
    </source>
</evidence>
<sequence length="148" mass="15501">MQLLIIAPTAAVPAGMEKSGTQTISAGASNVKVTGWTIRAGYEESNIIADELVLADAMTANVRCQIALVSTWNPPSGSLQASLVRNGTALATKSFGNNTALLTFADVPVDLGEGDRIWVQMTNTTSLPYSRDAIVQTGPETYLTVDAA</sequence>
<name>A0ABV8VDM8_9NOCA</name>
<dbReference type="EMBL" id="JBHSDL010000007">
    <property type="protein sequence ID" value="MFC4374098.1"/>
    <property type="molecule type" value="Genomic_DNA"/>
</dbReference>